<gene>
    <name evidence="1" type="ORF">LCGC14_2261780</name>
</gene>
<reference evidence="1" key="1">
    <citation type="journal article" date="2015" name="Nature">
        <title>Complex archaea that bridge the gap between prokaryotes and eukaryotes.</title>
        <authorList>
            <person name="Spang A."/>
            <person name="Saw J.H."/>
            <person name="Jorgensen S.L."/>
            <person name="Zaremba-Niedzwiedzka K."/>
            <person name="Martijn J."/>
            <person name="Lind A.E."/>
            <person name="van Eijk R."/>
            <person name="Schleper C."/>
            <person name="Guy L."/>
            <person name="Ettema T.J."/>
        </authorList>
    </citation>
    <scope>NUCLEOTIDE SEQUENCE</scope>
</reference>
<comment type="caution">
    <text evidence="1">The sequence shown here is derived from an EMBL/GenBank/DDBJ whole genome shotgun (WGS) entry which is preliminary data.</text>
</comment>
<accession>A0A0F9CZI6</accession>
<sequence>AYYRTQESWKYGSCPYLMRYRPLNQTHKKLNYVSKYWTMNLIRSFVNYGALYGFNRGDKTFEGWIKNSNIKLTDEDWDKWYYKR</sequence>
<name>A0A0F9CZI6_9ZZZZ</name>
<dbReference type="EMBL" id="LAZR01031072">
    <property type="protein sequence ID" value="KKL54803.1"/>
    <property type="molecule type" value="Genomic_DNA"/>
</dbReference>
<dbReference type="AlphaFoldDB" id="A0A0F9CZI6"/>
<protein>
    <submittedName>
        <fullName evidence="1">Uncharacterized protein</fullName>
    </submittedName>
</protein>
<proteinExistence type="predicted"/>
<feature type="non-terminal residue" evidence="1">
    <location>
        <position position="1"/>
    </location>
</feature>
<organism evidence="1">
    <name type="scientific">marine sediment metagenome</name>
    <dbReference type="NCBI Taxonomy" id="412755"/>
    <lineage>
        <taxon>unclassified sequences</taxon>
        <taxon>metagenomes</taxon>
        <taxon>ecological metagenomes</taxon>
    </lineage>
</organism>
<evidence type="ECO:0000313" key="1">
    <source>
        <dbReference type="EMBL" id="KKL54803.1"/>
    </source>
</evidence>